<dbReference type="PIRSF" id="PIRSF500136">
    <property type="entry name" value="UDP_ManNAc_DH"/>
    <property type="match status" value="1"/>
</dbReference>
<reference evidence="6" key="1">
    <citation type="submission" date="2017-04" db="EMBL/GenBank/DDBJ databases">
        <authorList>
            <person name="Varghese N."/>
            <person name="Submissions S."/>
        </authorList>
    </citation>
    <scope>NUCLEOTIDE SEQUENCE [LARGE SCALE GENOMIC DNA]</scope>
    <source>
        <strain evidence="6">RKEM611</strain>
    </source>
</reference>
<dbReference type="Pfam" id="PF03721">
    <property type="entry name" value="UDPG_MGDP_dh_N"/>
    <property type="match status" value="1"/>
</dbReference>
<keyword evidence="1" id="KW-0560">Oxidoreductase</keyword>
<gene>
    <name evidence="5" type="ORF">SAMN06296036_12919</name>
</gene>
<dbReference type="SUPFAM" id="SSF51735">
    <property type="entry name" value="NAD(P)-binding Rossmann-fold domains"/>
    <property type="match status" value="1"/>
</dbReference>
<evidence type="ECO:0000256" key="2">
    <source>
        <dbReference type="ARBA" id="ARBA00023027"/>
    </source>
</evidence>
<organism evidence="5 6">
    <name type="scientific">Pseudobacteriovorax antillogorgiicola</name>
    <dbReference type="NCBI Taxonomy" id="1513793"/>
    <lineage>
        <taxon>Bacteria</taxon>
        <taxon>Pseudomonadati</taxon>
        <taxon>Bdellovibrionota</taxon>
        <taxon>Oligoflexia</taxon>
        <taxon>Oligoflexales</taxon>
        <taxon>Pseudobacteriovoracaceae</taxon>
        <taxon>Pseudobacteriovorax</taxon>
    </lineage>
</organism>
<dbReference type="InterPro" id="IPR036220">
    <property type="entry name" value="UDP-Glc/GDP-Man_DH_C_sf"/>
</dbReference>
<dbReference type="RefSeq" id="WP_132324812.1">
    <property type="nucleotide sequence ID" value="NZ_FWZT01000029.1"/>
</dbReference>
<dbReference type="PANTHER" id="PTHR43491">
    <property type="entry name" value="UDP-N-ACETYL-D-MANNOSAMINE DEHYDROGENASE"/>
    <property type="match status" value="1"/>
</dbReference>
<sequence length="434" mass="48484">MTTNIIDRIESRESAIGIFGMGYVGLPLMIRFSEVGFKVIGFDIDIVKLENLNSGKSYIEHISDESIQKAQKSGFTATSDFSKARDCDVLIICVPTPLNKYREPDLRFVIGTIESIQPYLREGQLVSLESTTYPGTTEEELAPRIEKQGLIVGRDIHLVFSPEREDPGNTKFTTKTIPKICGGVTPNCLEAGMTLYQQIIDQVVPVSSTRTAEMTKLIENIHRAVNIGLVNEMKILADRMSIDIHEVIAAAATKPFGFTAYYPGPGLGGHCIPIDPFYLTWKAREYGLHTRFIELAGEINNGMPDYVVSKTTDALNNLGKSLKGSKILILGIAYKKNVDDMRESPSVYIMEKLRDKGVLISYSDPHVDTFPRMRDHQFNLRSVTITKDSLASFDVVILATDHDKFDYDLIKKHSNTIIDTRGIYQKSFSNLVKA</sequence>
<dbReference type="InterPro" id="IPR036291">
    <property type="entry name" value="NAD(P)-bd_dom_sf"/>
</dbReference>
<keyword evidence="6" id="KW-1185">Reference proteome</keyword>
<dbReference type="SUPFAM" id="SSF52413">
    <property type="entry name" value="UDP-glucose/GDP-mannose dehydrogenase C-terminal domain"/>
    <property type="match status" value="1"/>
</dbReference>
<name>A0A1Y6CLB1_9BACT</name>
<evidence type="ECO:0000256" key="3">
    <source>
        <dbReference type="PIRNR" id="PIRNR000124"/>
    </source>
</evidence>
<keyword evidence="2" id="KW-0520">NAD</keyword>
<dbReference type="Proteomes" id="UP000192907">
    <property type="component" value="Unassembled WGS sequence"/>
</dbReference>
<dbReference type="GO" id="GO:0051287">
    <property type="term" value="F:NAD binding"/>
    <property type="evidence" value="ECO:0007669"/>
    <property type="project" value="InterPro"/>
</dbReference>
<dbReference type="InterPro" id="IPR014027">
    <property type="entry name" value="UDP-Glc/GDP-Man_DH_C"/>
</dbReference>
<dbReference type="InterPro" id="IPR001732">
    <property type="entry name" value="UDP-Glc/GDP-Man_DH_N"/>
</dbReference>
<dbReference type="InterPro" id="IPR017476">
    <property type="entry name" value="UDP-Glc/GDP-Man"/>
</dbReference>
<accession>A0A1Y6CLB1</accession>
<feature type="domain" description="UDP-glucose/GDP-mannose dehydrogenase C-terminal" evidence="4">
    <location>
        <begin position="328"/>
        <end position="426"/>
    </location>
</feature>
<evidence type="ECO:0000313" key="6">
    <source>
        <dbReference type="Proteomes" id="UP000192907"/>
    </source>
</evidence>
<dbReference type="OrthoDB" id="5292289at2"/>
<dbReference type="Gene3D" id="3.40.50.720">
    <property type="entry name" value="NAD(P)-binding Rossmann-like Domain"/>
    <property type="match status" value="2"/>
</dbReference>
<dbReference type="GO" id="GO:0000271">
    <property type="term" value="P:polysaccharide biosynthetic process"/>
    <property type="evidence" value="ECO:0007669"/>
    <property type="project" value="InterPro"/>
</dbReference>
<dbReference type="EMBL" id="FWZT01000029">
    <property type="protein sequence ID" value="SMF75376.1"/>
    <property type="molecule type" value="Genomic_DNA"/>
</dbReference>
<dbReference type="PANTHER" id="PTHR43491:SF1">
    <property type="entry name" value="UDP-N-ACETYL-D-MANNOSAMINE DEHYDROGENASE"/>
    <property type="match status" value="1"/>
</dbReference>
<dbReference type="InterPro" id="IPR008927">
    <property type="entry name" value="6-PGluconate_DH-like_C_sf"/>
</dbReference>
<dbReference type="Pfam" id="PF03720">
    <property type="entry name" value="UDPG_MGDP_dh_C"/>
    <property type="match status" value="1"/>
</dbReference>
<evidence type="ECO:0000259" key="4">
    <source>
        <dbReference type="SMART" id="SM00984"/>
    </source>
</evidence>
<dbReference type="InterPro" id="IPR028359">
    <property type="entry name" value="UDP_ManNAc/GlcNAc_DH"/>
</dbReference>
<proteinExistence type="inferred from homology"/>
<comment type="similarity">
    <text evidence="3">Belongs to the UDP-glucose/GDP-mannose dehydrogenase family.</text>
</comment>
<dbReference type="PIRSF" id="PIRSF000124">
    <property type="entry name" value="UDPglc_GDPman_dh"/>
    <property type="match status" value="1"/>
</dbReference>
<dbReference type="InterPro" id="IPR014026">
    <property type="entry name" value="UDP-Glc/GDP-Man_DH_dimer"/>
</dbReference>
<dbReference type="SUPFAM" id="SSF48179">
    <property type="entry name" value="6-phosphogluconate dehydrogenase C-terminal domain-like"/>
    <property type="match status" value="1"/>
</dbReference>
<protein>
    <submittedName>
        <fullName evidence="5">UDP-N-acetyl-D-glucosamine dehydrogenase</fullName>
    </submittedName>
</protein>
<dbReference type="GO" id="GO:0016616">
    <property type="term" value="F:oxidoreductase activity, acting on the CH-OH group of donors, NAD or NADP as acceptor"/>
    <property type="evidence" value="ECO:0007669"/>
    <property type="project" value="InterPro"/>
</dbReference>
<dbReference type="SMART" id="SM00984">
    <property type="entry name" value="UDPG_MGDP_dh_C"/>
    <property type="match status" value="1"/>
</dbReference>
<evidence type="ECO:0000256" key="1">
    <source>
        <dbReference type="ARBA" id="ARBA00023002"/>
    </source>
</evidence>
<dbReference type="STRING" id="1513793.SAMN06296036_12919"/>
<evidence type="ECO:0000313" key="5">
    <source>
        <dbReference type="EMBL" id="SMF75376.1"/>
    </source>
</evidence>
<dbReference type="GO" id="GO:0016628">
    <property type="term" value="F:oxidoreductase activity, acting on the CH-CH group of donors, NAD or NADP as acceptor"/>
    <property type="evidence" value="ECO:0007669"/>
    <property type="project" value="InterPro"/>
</dbReference>
<dbReference type="Pfam" id="PF00984">
    <property type="entry name" value="UDPG_MGDP_dh"/>
    <property type="match status" value="1"/>
</dbReference>
<dbReference type="NCBIfam" id="TIGR03026">
    <property type="entry name" value="NDP-sugDHase"/>
    <property type="match status" value="1"/>
</dbReference>
<dbReference type="AlphaFoldDB" id="A0A1Y6CLB1"/>